<keyword evidence="2" id="KW-1185">Reference proteome</keyword>
<reference evidence="1 2" key="1">
    <citation type="journal article" date="2014" name="Nat. Genet.">
        <title>Genome and transcriptome of the porcine whipworm Trichuris suis.</title>
        <authorList>
            <person name="Jex A.R."/>
            <person name="Nejsum P."/>
            <person name="Schwarz E.M."/>
            <person name="Hu L."/>
            <person name="Young N.D."/>
            <person name="Hall R.S."/>
            <person name="Korhonen P.K."/>
            <person name="Liao S."/>
            <person name="Thamsborg S."/>
            <person name="Xia J."/>
            <person name="Xu P."/>
            <person name="Wang S."/>
            <person name="Scheerlinck J.P."/>
            <person name="Hofmann A."/>
            <person name="Sternberg P.W."/>
            <person name="Wang J."/>
            <person name="Gasser R.B."/>
        </authorList>
    </citation>
    <scope>NUCLEOTIDE SEQUENCE [LARGE SCALE GENOMIC DNA]</scope>
    <source>
        <strain evidence="1">DCEP-RM93M</strain>
    </source>
</reference>
<dbReference type="AlphaFoldDB" id="A0A085MEX7"/>
<proteinExistence type="predicted"/>
<accession>A0A085MEX7</accession>
<protein>
    <submittedName>
        <fullName evidence="1">Uncharacterized protein</fullName>
    </submittedName>
</protein>
<evidence type="ECO:0000313" key="2">
    <source>
        <dbReference type="Proteomes" id="UP000030764"/>
    </source>
</evidence>
<gene>
    <name evidence="1" type="ORF">M513_03212</name>
</gene>
<name>A0A085MEX7_9BILA</name>
<sequence>MMLSDNALLRATVYFPKEERFLTSPWTVSWNKCRSFSTVAKLGELENNGFYCTTLMRASAVPSSREFKMNAR</sequence>
<dbReference type="EMBL" id="KL363197">
    <property type="protein sequence ID" value="KFD55773.1"/>
    <property type="molecule type" value="Genomic_DNA"/>
</dbReference>
<organism evidence="1 2">
    <name type="scientific">Trichuris suis</name>
    <name type="common">pig whipworm</name>
    <dbReference type="NCBI Taxonomy" id="68888"/>
    <lineage>
        <taxon>Eukaryota</taxon>
        <taxon>Metazoa</taxon>
        <taxon>Ecdysozoa</taxon>
        <taxon>Nematoda</taxon>
        <taxon>Enoplea</taxon>
        <taxon>Dorylaimia</taxon>
        <taxon>Trichinellida</taxon>
        <taxon>Trichuridae</taxon>
        <taxon>Trichuris</taxon>
    </lineage>
</organism>
<evidence type="ECO:0000313" key="1">
    <source>
        <dbReference type="EMBL" id="KFD55773.1"/>
    </source>
</evidence>
<dbReference type="Proteomes" id="UP000030764">
    <property type="component" value="Unassembled WGS sequence"/>
</dbReference>